<dbReference type="InterPro" id="IPR007679">
    <property type="entry name" value="DUF569"/>
</dbReference>
<dbReference type="HOGENOM" id="CLU_046057_1_0_1"/>
<reference evidence="4" key="2">
    <citation type="submission" date="2018-04" db="EMBL/GenBank/DDBJ databases">
        <title>OnivRS2 (Oryza nivara Reference Sequence Version 2).</title>
        <authorList>
            <person name="Zhang J."/>
            <person name="Kudrna D."/>
            <person name="Lee S."/>
            <person name="Talag J."/>
            <person name="Rajasekar S."/>
            <person name="Welchert J."/>
            <person name="Hsing Y.-I."/>
            <person name="Wing R.A."/>
        </authorList>
    </citation>
    <scope>NUCLEOTIDE SEQUENCE [LARGE SCALE GENOMIC DNA]</scope>
    <source>
        <strain evidence="4">SL10</strain>
    </source>
</reference>
<dbReference type="STRING" id="4536.A0A0E0I7L2"/>
<dbReference type="OMA" id="YERIMGC"/>
<feature type="region of interest" description="Disordered" evidence="1">
    <location>
        <begin position="13"/>
        <end position="41"/>
    </location>
</feature>
<dbReference type="PANTHER" id="PTHR31205:SF39">
    <property type="entry name" value="OS08G0164400 PROTEIN"/>
    <property type="match status" value="1"/>
</dbReference>
<keyword evidence="5" id="KW-1185">Reference proteome</keyword>
<dbReference type="Pfam" id="PF04601">
    <property type="entry name" value="DUF569"/>
    <property type="match status" value="1"/>
</dbReference>
<evidence type="ECO:0000313" key="5">
    <source>
        <dbReference type="Proteomes" id="UP000006591"/>
    </source>
</evidence>
<dbReference type="Proteomes" id="UP000006591">
    <property type="component" value="Chromosome 8"/>
</dbReference>
<evidence type="ECO:0000313" key="4">
    <source>
        <dbReference type="EnsemblPlants" id="ONIVA08G03960.1"/>
    </source>
</evidence>
<evidence type="ECO:0000256" key="1">
    <source>
        <dbReference type="SAM" id="MobiDB-lite"/>
    </source>
</evidence>
<evidence type="ECO:0000259" key="3">
    <source>
        <dbReference type="Pfam" id="PF22932"/>
    </source>
</evidence>
<dbReference type="Pfam" id="PF22932">
    <property type="entry name" value="Ubiq_DUF_assoc"/>
    <property type="match status" value="1"/>
</dbReference>
<reference evidence="4" key="1">
    <citation type="submission" date="2015-04" db="UniProtKB">
        <authorList>
            <consortium name="EnsemblPlants"/>
        </authorList>
    </citation>
    <scope>IDENTIFICATION</scope>
    <source>
        <strain evidence="4">SL10</strain>
    </source>
</reference>
<dbReference type="InterPro" id="IPR008999">
    <property type="entry name" value="Actin-crosslinking"/>
</dbReference>
<name>A0A0E0I7L2_ORYNI</name>
<dbReference type="InterPro" id="IPR054726">
    <property type="entry name" value="Ubiq_DUF569-assoc"/>
</dbReference>
<feature type="domain" description="DUF569" evidence="3">
    <location>
        <begin position="251"/>
        <end position="328"/>
    </location>
</feature>
<organism evidence="4">
    <name type="scientific">Oryza nivara</name>
    <name type="common">Indian wild rice</name>
    <name type="synonym">Oryza sativa f. spontanea</name>
    <dbReference type="NCBI Taxonomy" id="4536"/>
    <lineage>
        <taxon>Eukaryota</taxon>
        <taxon>Viridiplantae</taxon>
        <taxon>Streptophyta</taxon>
        <taxon>Embryophyta</taxon>
        <taxon>Tracheophyta</taxon>
        <taxon>Spermatophyta</taxon>
        <taxon>Magnoliopsida</taxon>
        <taxon>Liliopsida</taxon>
        <taxon>Poales</taxon>
        <taxon>Poaceae</taxon>
        <taxon>BOP clade</taxon>
        <taxon>Oryzoideae</taxon>
        <taxon>Oryzeae</taxon>
        <taxon>Oryzinae</taxon>
        <taxon>Oryza</taxon>
    </lineage>
</organism>
<proteinExistence type="predicted"/>
<dbReference type="AlphaFoldDB" id="A0A0E0I7L2"/>
<dbReference type="Gramene" id="ONIVA08G03960.1">
    <property type="protein sequence ID" value="ONIVA08G03960.1"/>
    <property type="gene ID" value="ONIVA08G03960"/>
</dbReference>
<accession>A0A0E0I7L2</accession>
<dbReference type="SUPFAM" id="SSF50405">
    <property type="entry name" value="Actin-crosslinking proteins"/>
    <property type="match status" value="1"/>
</dbReference>
<sequence length="360" mass="41003">MRHRLASLAFLATPRHATPRRATPRHAEKPRSSRPLAAARASPAYVRRPIRGGARGMEVFQGVQFARLRNWWEETYVTADEDGRSVYHYAPDRHRPAHEAIWAVQMVLAGAPPTQYVLLRGAYGRYLGAPDAVVRRWPLSCCWPAPVVGQRDFDQPEVDAIMWRAVRRADHVLCLHDKSGRYLRGKLGTLVLGDRPRLTVGDGRLNDDEKALRWEVLPVLPNPGRPELPISIVPEADLVGRLVKACFLPLQREIQFVEADDDGNIGEGQEVWDSFQYEGRSVQLLRNELEDRVGYAITVCVRAGRHGQHSPLLINLPHSRETLHIVVLRRNSEADNQLTFPDPKASSRRRYRHRRRAIIQ</sequence>
<dbReference type="EnsemblPlants" id="ONIVA08G03960.1">
    <property type="protein sequence ID" value="ONIVA08G03960.1"/>
    <property type="gene ID" value="ONIVA08G03960"/>
</dbReference>
<dbReference type="PANTHER" id="PTHR31205">
    <property type="entry name" value="ACTIN CROSS-LINKING PROTEIN (DUF569)"/>
    <property type="match status" value="1"/>
</dbReference>
<evidence type="ECO:0000259" key="2">
    <source>
        <dbReference type="Pfam" id="PF04601"/>
    </source>
</evidence>
<feature type="domain" description="DUF569" evidence="2">
    <location>
        <begin position="57"/>
        <end position="188"/>
    </location>
</feature>
<protein>
    <submittedName>
        <fullName evidence="4">Uncharacterized protein</fullName>
    </submittedName>
</protein>